<keyword evidence="2" id="KW-0723">Serine/threonine-protein kinase</keyword>
<dbReference type="OrthoDB" id="10016527at2759"/>
<reference evidence="9 10" key="1">
    <citation type="submission" date="2015-09" db="EMBL/GenBank/DDBJ databases">
        <title>Draft genome of the parasitic nematode Teladorsagia circumcincta isolate WARC Sus (inbred).</title>
        <authorList>
            <person name="Mitreva M."/>
        </authorList>
    </citation>
    <scope>NUCLEOTIDE SEQUENCE [LARGE SCALE GENOMIC DNA]</scope>
    <source>
        <strain evidence="9 10">S</strain>
    </source>
</reference>
<keyword evidence="6" id="KW-0067">ATP-binding</keyword>
<dbReference type="AlphaFoldDB" id="A0A2G9TDU6"/>
<keyword evidence="3" id="KW-0808">Transferase</keyword>
<proteinExistence type="predicted"/>
<keyword evidence="4" id="KW-0547">Nucleotide-binding</keyword>
<dbReference type="EC" id="2.7.11.1" evidence="1"/>
<feature type="non-terminal residue" evidence="9">
    <location>
        <position position="1"/>
    </location>
</feature>
<dbReference type="GO" id="GO:0005737">
    <property type="term" value="C:cytoplasm"/>
    <property type="evidence" value="ECO:0007669"/>
    <property type="project" value="TreeGrafter"/>
</dbReference>
<keyword evidence="10" id="KW-1185">Reference proteome</keyword>
<evidence type="ECO:0000313" key="10">
    <source>
        <dbReference type="Proteomes" id="UP000230423"/>
    </source>
</evidence>
<evidence type="ECO:0000256" key="1">
    <source>
        <dbReference type="ARBA" id="ARBA00012513"/>
    </source>
</evidence>
<gene>
    <name evidence="9" type="ORF">TELCIR_23072</name>
</gene>
<evidence type="ECO:0000313" key="9">
    <source>
        <dbReference type="EMBL" id="PIO55540.1"/>
    </source>
</evidence>
<dbReference type="GO" id="GO:0004674">
    <property type="term" value="F:protein serine/threonine kinase activity"/>
    <property type="evidence" value="ECO:0007669"/>
    <property type="project" value="UniProtKB-KW"/>
</dbReference>
<evidence type="ECO:0000256" key="6">
    <source>
        <dbReference type="ARBA" id="ARBA00022840"/>
    </source>
</evidence>
<dbReference type="InterPro" id="IPR051234">
    <property type="entry name" value="TAO_STE20_kinase"/>
</dbReference>
<dbReference type="PANTHER" id="PTHR47167:SF4">
    <property type="entry name" value="SERINE_THREONINE-PROTEIN KINASE TAO"/>
    <property type="match status" value="1"/>
</dbReference>
<evidence type="ECO:0000256" key="4">
    <source>
        <dbReference type="ARBA" id="ARBA00022741"/>
    </source>
</evidence>
<keyword evidence="5" id="KW-0418">Kinase</keyword>
<evidence type="ECO:0000256" key="8">
    <source>
        <dbReference type="ARBA" id="ARBA00048679"/>
    </source>
</evidence>
<evidence type="ECO:0000256" key="5">
    <source>
        <dbReference type="ARBA" id="ARBA00022777"/>
    </source>
</evidence>
<evidence type="ECO:0000256" key="3">
    <source>
        <dbReference type="ARBA" id="ARBA00022679"/>
    </source>
</evidence>
<dbReference type="GO" id="GO:0005524">
    <property type="term" value="F:ATP binding"/>
    <property type="evidence" value="ECO:0007669"/>
    <property type="project" value="UniProtKB-KW"/>
</dbReference>
<evidence type="ECO:0000256" key="2">
    <source>
        <dbReference type="ARBA" id="ARBA00022527"/>
    </source>
</evidence>
<dbReference type="PANTHER" id="PTHR47167">
    <property type="entry name" value="SERINE/THREONINE-PROTEIN KINASE TAO1-LIKE PROTEIN"/>
    <property type="match status" value="1"/>
</dbReference>
<evidence type="ECO:0000256" key="7">
    <source>
        <dbReference type="ARBA" id="ARBA00047899"/>
    </source>
</evidence>
<protein>
    <recommendedName>
        <fullName evidence="1">non-specific serine/threonine protein kinase</fullName>
        <ecNumber evidence="1">2.7.11.1</ecNumber>
    </recommendedName>
</protein>
<name>A0A2G9TDU6_TELCI</name>
<accession>A0A2G9TDU6</accession>
<dbReference type="Proteomes" id="UP000230423">
    <property type="component" value="Unassembled WGS sequence"/>
</dbReference>
<organism evidence="9 10">
    <name type="scientific">Teladorsagia circumcincta</name>
    <name type="common">Brown stomach worm</name>
    <name type="synonym">Ostertagia circumcincta</name>
    <dbReference type="NCBI Taxonomy" id="45464"/>
    <lineage>
        <taxon>Eukaryota</taxon>
        <taxon>Metazoa</taxon>
        <taxon>Ecdysozoa</taxon>
        <taxon>Nematoda</taxon>
        <taxon>Chromadorea</taxon>
        <taxon>Rhabditida</taxon>
        <taxon>Rhabditina</taxon>
        <taxon>Rhabditomorpha</taxon>
        <taxon>Strongyloidea</taxon>
        <taxon>Trichostrongylidae</taxon>
        <taxon>Teladorsagia</taxon>
    </lineage>
</organism>
<comment type="catalytic activity">
    <reaction evidence="7">
        <text>L-threonyl-[protein] + ATP = O-phospho-L-threonyl-[protein] + ADP + H(+)</text>
        <dbReference type="Rhea" id="RHEA:46608"/>
        <dbReference type="Rhea" id="RHEA-COMP:11060"/>
        <dbReference type="Rhea" id="RHEA-COMP:11605"/>
        <dbReference type="ChEBI" id="CHEBI:15378"/>
        <dbReference type="ChEBI" id="CHEBI:30013"/>
        <dbReference type="ChEBI" id="CHEBI:30616"/>
        <dbReference type="ChEBI" id="CHEBI:61977"/>
        <dbReference type="ChEBI" id="CHEBI:456216"/>
        <dbReference type="EC" id="2.7.11.1"/>
    </reaction>
</comment>
<comment type="catalytic activity">
    <reaction evidence="8">
        <text>L-seryl-[protein] + ATP = O-phospho-L-seryl-[protein] + ADP + H(+)</text>
        <dbReference type="Rhea" id="RHEA:17989"/>
        <dbReference type="Rhea" id="RHEA-COMP:9863"/>
        <dbReference type="Rhea" id="RHEA-COMP:11604"/>
        <dbReference type="ChEBI" id="CHEBI:15378"/>
        <dbReference type="ChEBI" id="CHEBI:29999"/>
        <dbReference type="ChEBI" id="CHEBI:30616"/>
        <dbReference type="ChEBI" id="CHEBI:83421"/>
        <dbReference type="ChEBI" id="CHEBI:456216"/>
        <dbReference type="EC" id="2.7.11.1"/>
    </reaction>
</comment>
<sequence>TRQAHEMRCFSNSQLKEYRHNKELAKSSLKERGLSRSAYESAVKDVKAQLTRQRTNAETAFEAKLRAELETELVRYRRAQLSMMHSNEKRLDEEDLNVLERQMDNRHAMLLRHHEATRDVEVAQLKETQTMRKRHQLKEAQIRKQFRQAVKTQTRQFKLYQTQLMQAAPKEEHKEIATQLKEVKVFLSEN</sequence>
<dbReference type="EMBL" id="KZ385528">
    <property type="protein sequence ID" value="PIO55540.1"/>
    <property type="molecule type" value="Genomic_DNA"/>
</dbReference>